<name>A0A9D3Z4N1_DREPO</name>
<dbReference type="EMBL" id="JAIWYP010000014">
    <property type="protein sequence ID" value="KAH3711819.1"/>
    <property type="molecule type" value="Genomic_DNA"/>
</dbReference>
<organism evidence="1 2">
    <name type="scientific">Dreissena polymorpha</name>
    <name type="common">Zebra mussel</name>
    <name type="synonym">Mytilus polymorpha</name>
    <dbReference type="NCBI Taxonomy" id="45954"/>
    <lineage>
        <taxon>Eukaryota</taxon>
        <taxon>Metazoa</taxon>
        <taxon>Spiralia</taxon>
        <taxon>Lophotrochozoa</taxon>
        <taxon>Mollusca</taxon>
        <taxon>Bivalvia</taxon>
        <taxon>Autobranchia</taxon>
        <taxon>Heteroconchia</taxon>
        <taxon>Euheterodonta</taxon>
        <taxon>Imparidentia</taxon>
        <taxon>Neoheterodontei</taxon>
        <taxon>Myida</taxon>
        <taxon>Dreissenoidea</taxon>
        <taxon>Dreissenidae</taxon>
        <taxon>Dreissena</taxon>
    </lineage>
</organism>
<accession>A0A9D3Z4N1</accession>
<evidence type="ECO:0000313" key="2">
    <source>
        <dbReference type="Proteomes" id="UP000828390"/>
    </source>
</evidence>
<evidence type="ECO:0000313" key="1">
    <source>
        <dbReference type="EMBL" id="KAH3711819.1"/>
    </source>
</evidence>
<protein>
    <submittedName>
        <fullName evidence="1">Uncharacterized protein</fullName>
    </submittedName>
</protein>
<reference evidence="1" key="1">
    <citation type="journal article" date="2019" name="bioRxiv">
        <title>The Genome of the Zebra Mussel, Dreissena polymorpha: A Resource for Invasive Species Research.</title>
        <authorList>
            <person name="McCartney M.A."/>
            <person name="Auch B."/>
            <person name="Kono T."/>
            <person name="Mallez S."/>
            <person name="Zhang Y."/>
            <person name="Obille A."/>
            <person name="Becker A."/>
            <person name="Abrahante J.E."/>
            <person name="Garbe J."/>
            <person name="Badalamenti J.P."/>
            <person name="Herman A."/>
            <person name="Mangelson H."/>
            <person name="Liachko I."/>
            <person name="Sullivan S."/>
            <person name="Sone E.D."/>
            <person name="Koren S."/>
            <person name="Silverstein K.A.T."/>
            <person name="Beckman K.B."/>
            <person name="Gohl D.M."/>
        </authorList>
    </citation>
    <scope>NUCLEOTIDE SEQUENCE</scope>
    <source>
        <strain evidence="1">Duluth1</strain>
        <tissue evidence="1">Whole animal</tissue>
    </source>
</reference>
<dbReference type="Proteomes" id="UP000828390">
    <property type="component" value="Unassembled WGS sequence"/>
</dbReference>
<sequence>MTPDGESQCQLEAIRPNTIISTRTTTTIGTWNVRNLYETGKTAQVAVEMR</sequence>
<gene>
    <name evidence="1" type="ORF">DPMN_071493</name>
</gene>
<proteinExistence type="predicted"/>
<comment type="caution">
    <text evidence="1">The sequence shown here is derived from an EMBL/GenBank/DDBJ whole genome shotgun (WGS) entry which is preliminary data.</text>
</comment>
<dbReference type="AlphaFoldDB" id="A0A9D3Z4N1"/>
<keyword evidence="2" id="KW-1185">Reference proteome</keyword>
<reference evidence="1" key="2">
    <citation type="submission" date="2020-11" db="EMBL/GenBank/DDBJ databases">
        <authorList>
            <person name="McCartney M.A."/>
            <person name="Auch B."/>
            <person name="Kono T."/>
            <person name="Mallez S."/>
            <person name="Becker A."/>
            <person name="Gohl D.M."/>
            <person name="Silverstein K.A.T."/>
            <person name="Koren S."/>
            <person name="Bechman K.B."/>
            <person name="Herman A."/>
            <person name="Abrahante J.E."/>
            <person name="Garbe J."/>
        </authorList>
    </citation>
    <scope>NUCLEOTIDE SEQUENCE</scope>
    <source>
        <strain evidence="1">Duluth1</strain>
        <tissue evidence="1">Whole animal</tissue>
    </source>
</reference>